<dbReference type="InterPro" id="IPR000160">
    <property type="entry name" value="GGDEF_dom"/>
</dbReference>
<dbReference type="FunFam" id="3.30.70.270:FF:000001">
    <property type="entry name" value="Diguanylate cyclase domain protein"/>
    <property type="match status" value="1"/>
</dbReference>
<comment type="catalytic activity">
    <reaction evidence="2">
        <text>2 GTP = 3',3'-c-di-GMP + 2 diphosphate</text>
        <dbReference type="Rhea" id="RHEA:24898"/>
        <dbReference type="ChEBI" id="CHEBI:33019"/>
        <dbReference type="ChEBI" id="CHEBI:37565"/>
        <dbReference type="ChEBI" id="CHEBI:58805"/>
        <dbReference type="EC" id="2.7.7.65"/>
    </reaction>
</comment>
<dbReference type="STRING" id="1293439.WH87_12405"/>
<dbReference type="InterPro" id="IPR043128">
    <property type="entry name" value="Rev_trsase/Diguanyl_cyclase"/>
</dbReference>
<dbReference type="EC" id="2.7.7.65" evidence="1"/>
<dbReference type="GO" id="GO:0052621">
    <property type="term" value="F:diguanylate cyclase activity"/>
    <property type="evidence" value="ECO:0007669"/>
    <property type="project" value="UniProtKB-EC"/>
</dbReference>
<feature type="transmembrane region" description="Helical" evidence="3">
    <location>
        <begin position="192"/>
        <end position="209"/>
    </location>
</feature>
<proteinExistence type="predicted"/>
<dbReference type="Gene3D" id="3.30.70.270">
    <property type="match status" value="1"/>
</dbReference>
<gene>
    <name evidence="5" type="ORF">WH87_12405</name>
</gene>
<organism evidence="5 6">
    <name type="scientific">Devosia epidermidihirudinis</name>
    <dbReference type="NCBI Taxonomy" id="1293439"/>
    <lineage>
        <taxon>Bacteria</taxon>
        <taxon>Pseudomonadati</taxon>
        <taxon>Pseudomonadota</taxon>
        <taxon>Alphaproteobacteria</taxon>
        <taxon>Hyphomicrobiales</taxon>
        <taxon>Devosiaceae</taxon>
        <taxon>Devosia</taxon>
    </lineage>
</organism>
<dbReference type="InterPro" id="IPR050469">
    <property type="entry name" value="Diguanylate_Cyclase"/>
</dbReference>
<evidence type="ECO:0000256" key="3">
    <source>
        <dbReference type="SAM" id="Phobius"/>
    </source>
</evidence>
<evidence type="ECO:0000313" key="5">
    <source>
        <dbReference type="EMBL" id="KKC37340.1"/>
    </source>
</evidence>
<feature type="domain" description="GGDEF" evidence="4">
    <location>
        <begin position="246"/>
        <end position="378"/>
    </location>
</feature>
<dbReference type="GO" id="GO:0043709">
    <property type="term" value="P:cell adhesion involved in single-species biofilm formation"/>
    <property type="evidence" value="ECO:0007669"/>
    <property type="project" value="TreeGrafter"/>
</dbReference>
<dbReference type="Pfam" id="PF00990">
    <property type="entry name" value="GGDEF"/>
    <property type="match status" value="1"/>
</dbReference>
<dbReference type="SUPFAM" id="SSF55073">
    <property type="entry name" value="Nucleotide cyclase"/>
    <property type="match status" value="1"/>
</dbReference>
<feature type="transmembrane region" description="Helical" evidence="3">
    <location>
        <begin position="60"/>
        <end position="80"/>
    </location>
</feature>
<dbReference type="Proteomes" id="UP000033411">
    <property type="component" value="Unassembled WGS sequence"/>
</dbReference>
<comment type="caution">
    <text evidence="5">The sequence shown here is derived from an EMBL/GenBank/DDBJ whole genome shotgun (WGS) entry which is preliminary data.</text>
</comment>
<protein>
    <recommendedName>
        <fullName evidence="1">diguanylate cyclase</fullName>
        <ecNumber evidence="1">2.7.7.65</ecNumber>
    </recommendedName>
</protein>
<feature type="transmembrane region" description="Helical" evidence="3">
    <location>
        <begin position="147"/>
        <end position="172"/>
    </location>
</feature>
<dbReference type="EMBL" id="LANJ01000019">
    <property type="protein sequence ID" value="KKC37340.1"/>
    <property type="molecule type" value="Genomic_DNA"/>
</dbReference>
<keyword evidence="3" id="KW-0812">Transmembrane</keyword>
<dbReference type="PANTHER" id="PTHR45138">
    <property type="entry name" value="REGULATORY COMPONENTS OF SENSORY TRANSDUCTION SYSTEM"/>
    <property type="match status" value="1"/>
</dbReference>
<dbReference type="RefSeq" id="WP_046137460.1">
    <property type="nucleotide sequence ID" value="NZ_LANJ01000019.1"/>
</dbReference>
<dbReference type="NCBIfam" id="TIGR00254">
    <property type="entry name" value="GGDEF"/>
    <property type="match status" value="1"/>
</dbReference>
<accession>A0A0F5Q8U1</accession>
<keyword evidence="3" id="KW-0472">Membrane</keyword>
<dbReference type="InterPro" id="IPR029787">
    <property type="entry name" value="Nucleotide_cyclase"/>
</dbReference>
<dbReference type="CDD" id="cd01949">
    <property type="entry name" value="GGDEF"/>
    <property type="match status" value="1"/>
</dbReference>
<dbReference type="PROSITE" id="PS50887">
    <property type="entry name" value="GGDEF"/>
    <property type="match status" value="1"/>
</dbReference>
<evidence type="ECO:0000259" key="4">
    <source>
        <dbReference type="PROSITE" id="PS50887"/>
    </source>
</evidence>
<dbReference type="PANTHER" id="PTHR45138:SF9">
    <property type="entry name" value="DIGUANYLATE CYCLASE DGCM-RELATED"/>
    <property type="match status" value="1"/>
</dbReference>
<reference evidence="5 6" key="1">
    <citation type="submission" date="2015-03" db="EMBL/GenBank/DDBJ databases">
        <authorList>
            <person name="Lepp D."/>
            <person name="Hassan Y.I."/>
            <person name="Li X.-Z."/>
            <person name="Zhou T."/>
        </authorList>
    </citation>
    <scope>NUCLEOTIDE SEQUENCE [LARGE SCALE GENOMIC DNA]</scope>
    <source>
        <strain evidence="5 6">E84</strain>
    </source>
</reference>
<evidence type="ECO:0000313" key="6">
    <source>
        <dbReference type="Proteomes" id="UP000033411"/>
    </source>
</evidence>
<dbReference type="OrthoDB" id="9812260at2"/>
<dbReference type="GO" id="GO:0005886">
    <property type="term" value="C:plasma membrane"/>
    <property type="evidence" value="ECO:0007669"/>
    <property type="project" value="TreeGrafter"/>
</dbReference>
<name>A0A0F5Q8U1_9HYPH</name>
<keyword evidence="3" id="KW-1133">Transmembrane helix</keyword>
<feature type="transmembrane region" description="Helical" evidence="3">
    <location>
        <begin position="6"/>
        <end position="28"/>
    </location>
</feature>
<dbReference type="AlphaFoldDB" id="A0A0F5Q8U1"/>
<feature type="transmembrane region" description="Helical" evidence="3">
    <location>
        <begin position="118"/>
        <end position="135"/>
    </location>
</feature>
<dbReference type="PATRIC" id="fig|1293439.3.peg.2083"/>
<evidence type="ECO:0000256" key="2">
    <source>
        <dbReference type="ARBA" id="ARBA00034247"/>
    </source>
</evidence>
<feature type="transmembrane region" description="Helical" evidence="3">
    <location>
        <begin position="35"/>
        <end position="54"/>
    </location>
</feature>
<sequence length="382" mass="40928">MLLDNVSLLVAVGVSSIAMMAAMLIGWAGSRRDSYLISWTIGMAVVVIGIIILGQRGGPFVPLYQFSSYFMLVTGIAIIYGGARQFSGEPFAPLHVAALWGPAALGMAVAYLLGLSGIGTIVLNLACAIFMMLCARRYWQVRGENSMALSTTSVLYALTGISFLLCSAVLLFNGQWVLYGAPDNWAETANSIMSIIGLSCIGALSLTLNHSRTAKRHRQDAMTDPLTNLLNRRALFDRFGEDGLPQNTAVLMLDLDHFKQINDLAGHAAGDSVIQHFANILRANTRKDDVAARLGGEEFCVVMTGQSAETVAMIAERIRAGFGEYYLSHGNLVLRPTVSIGVAMAGEGEPFPSTLSRADGALYGAKRSGRNRIQTAALRDAA</sequence>
<dbReference type="SMART" id="SM00267">
    <property type="entry name" value="GGDEF"/>
    <property type="match status" value="1"/>
</dbReference>
<keyword evidence="6" id="KW-1185">Reference proteome</keyword>
<dbReference type="GO" id="GO:1902201">
    <property type="term" value="P:negative regulation of bacterial-type flagellum-dependent cell motility"/>
    <property type="evidence" value="ECO:0007669"/>
    <property type="project" value="TreeGrafter"/>
</dbReference>
<evidence type="ECO:0000256" key="1">
    <source>
        <dbReference type="ARBA" id="ARBA00012528"/>
    </source>
</evidence>